<feature type="transmembrane region" description="Helical" evidence="10">
    <location>
        <begin position="14"/>
        <end position="35"/>
    </location>
</feature>
<evidence type="ECO:0000313" key="13">
    <source>
        <dbReference type="Proteomes" id="UP000006437"/>
    </source>
</evidence>
<dbReference type="PANTHER" id="PTHR24421:SF10">
    <property type="entry name" value="NITRATE_NITRITE SENSOR PROTEIN NARQ"/>
    <property type="match status" value="1"/>
</dbReference>
<feature type="transmembrane region" description="Helical" evidence="10">
    <location>
        <begin position="41"/>
        <end position="59"/>
    </location>
</feature>
<evidence type="ECO:0000256" key="5">
    <source>
        <dbReference type="ARBA" id="ARBA00022741"/>
    </source>
</evidence>
<gene>
    <name evidence="12" type="ORF">HMPREF9629_00468</name>
</gene>
<dbReference type="PANTHER" id="PTHR24421">
    <property type="entry name" value="NITRATE/NITRITE SENSOR PROTEIN NARX-RELATED"/>
    <property type="match status" value="1"/>
</dbReference>
<dbReference type="SUPFAM" id="SSF55874">
    <property type="entry name" value="ATPase domain of HSP90 chaperone/DNA topoisomerase II/histidine kinase"/>
    <property type="match status" value="1"/>
</dbReference>
<dbReference type="Pfam" id="PF02518">
    <property type="entry name" value="HATPase_c"/>
    <property type="match status" value="1"/>
</dbReference>
<dbReference type="HOGENOM" id="CLU_477896_0_0_9"/>
<comment type="caution">
    <text evidence="12">The sequence shown here is derived from an EMBL/GenBank/DDBJ whole genome shotgun (WGS) entry which is preliminary data.</text>
</comment>
<keyword evidence="10" id="KW-0472">Membrane</keyword>
<evidence type="ECO:0000256" key="9">
    <source>
        <dbReference type="SAM" id="Coils"/>
    </source>
</evidence>
<evidence type="ECO:0000313" key="12">
    <source>
        <dbReference type="EMBL" id="EHL13168.1"/>
    </source>
</evidence>
<dbReference type="GO" id="GO:0005524">
    <property type="term" value="F:ATP binding"/>
    <property type="evidence" value="ECO:0007669"/>
    <property type="project" value="UniProtKB-KW"/>
</dbReference>
<dbReference type="EMBL" id="AFZE01000045">
    <property type="protein sequence ID" value="EHL13168.1"/>
    <property type="molecule type" value="Genomic_DNA"/>
</dbReference>
<evidence type="ECO:0000256" key="1">
    <source>
        <dbReference type="ARBA" id="ARBA00000085"/>
    </source>
</evidence>
<evidence type="ECO:0000259" key="11">
    <source>
        <dbReference type="PROSITE" id="PS50109"/>
    </source>
</evidence>
<accession>G9X245</accession>
<feature type="coiled-coil region" evidence="9">
    <location>
        <begin position="160"/>
        <end position="187"/>
    </location>
</feature>
<keyword evidence="10" id="KW-0812">Transmembrane</keyword>
<dbReference type="AlphaFoldDB" id="G9X245"/>
<evidence type="ECO:0000256" key="3">
    <source>
        <dbReference type="ARBA" id="ARBA00022553"/>
    </source>
</evidence>
<proteinExistence type="predicted"/>
<dbReference type="EC" id="2.7.13.3" evidence="2"/>
<evidence type="ECO:0000256" key="2">
    <source>
        <dbReference type="ARBA" id="ARBA00012438"/>
    </source>
</evidence>
<evidence type="ECO:0000256" key="6">
    <source>
        <dbReference type="ARBA" id="ARBA00022777"/>
    </source>
</evidence>
<keyword evidence="10" id="KW-1133">Transmembrane helix</keyword>
<dbReference type="PROSITE" id="PS50109">
    <property type="entry name" value="HIS_KIN"/>
    <property type="match status" value="1"/>
</dbReference>
<dbReference type="GO" id="GO:0046983">
    <property type="term" value="F:protein dimerization activity"/>
    <property type="evidence" value="ECO:0007669"/>
    <property type="project" value="InterPro"/>
</dbReference>
<keyword evidence="9" id="KW-0175">Coiled coil</keyword>
<keyword evidence="5" id="KW-0547">Nucleotide-binding</keyword>
<feature type="transmembrane region" description="Helical" evidence="10">
    <location>
        <begin position="102"/>
        <end position="128"/>
    </location>
</feature>
<feature type="transmembrane region" description="Helical" evidence="10">
    <location>
        <begin position="71"/>
        <end position="96"/>
    </location>
</feature>
<evidence type="ECO:0000256" key="10">
    <source>
        <dbReference type="SAM" id="Phobius"/>
    </source>
</evidence>
<keyword evidence="6" id="KW-0418">Kinase</keyword>
<keyword evidence="3" id="KW-0597">Phosphoprotein</keyword>
<dbReference type="Gene3D" id="3.30.565.10">
    <property type="entry name" value="Histidine kinase-like ATPase, C-terminal domain"/>
    <property type="match status" value="1"/>
</dbReference>
<reference evidence="12 13" key="1">
    <citation type="submission" date="2011-08" db="EMBL/GenBank/DDBJ databases">
        <title>The Genome Sequence of Eubacteriaceae bacterium ACC19a.</title>
        <authorList>
            <consortium name="The Broad Institute Genome Sequencing Platform"/>
            <person name="Earl A."/>
            <person name="Ward D."/>
            <person name="Feldgarden M."/>
            <person name="Gevers D."/>
            <person name="Sizova M."/>
            <person name="Hazen A."/>
            <person name="Epstein S."/>
            <person name="Young S.K."/>
            <person name="Zeng Q."/>
            <person name="Gargeya S."/>
            <person name="Fitzgerald M."/>
            <person name="Haas B."/>
            <person name="Abouelleil A."/>
            <person name="Alvarado L."/>
            <person name="Arachchi H.M."/>
            <person name="Berlin A."/>
            <person name="Brown A."/>
            <person name="Chapman S.B."/>
            <person name="Chen Z."/>
            <person name="Dunbar C."/>
            <person name="Freedman E."/>
            <person name="Gearin G."/>
            <person name="Gellesch M."/>
            <person name="Goldberg J."/>
            <person name="Griggs A."/>
            <person name="Gujja S."/>
            <person name="Heiman D."/>
            <person name="Howarth C."/>
            <person name="Larson L."/>
            <person name="Lui A."/>
            <person name="MacDonald P.J.P."/>
            <person name="Montmayeur A."/>
            <person name="Murphy C."/>
            <person name="Neiman D."/>
            <person name="Pearson M."/>
            <person name="Priest M."/>
            <person name="Roberts A."/>
            <person name="Saif S."/>
            <person name="Shea T."/>
            <person name="Shenoy N."/>
            <person name="Sisk P."/>
            <person name="Stolte C."/>
            <person name="Sykes S."/>
            <person name="Wortman J."/>
            <person name="Nusbaum C."/>
            <person name="Birren B."/>
        </authorList>
    </citation>
    <scope>NUCLEOTIDE SEQUENCE [LARGE SCALE GENOMIC DNA]</scope>
    <source>
        <strain evidence="12 13">ACC19a</strain>
    </source>
</reference>
<evidence type="ECO:0000256" key="4">
    <source>
        <dbReference type="ARBA" id="ARBA00022679"/>
    </source>
</evidence>
<dbReference type="CDD" id="cd16917">
    <property type="entry name" value="HATPase_UhpB-NarQ-NarX-like"/>
    <property type="match status" value="1"/>
</dbReference>
<dbReference type="InterPro" id="IPR005467">
    <property type="entry name" value="His_kinase_dom"/>
</dbReference>
<dbReference type="InterPro" id="IPR011712">
    <property type="entry name" value="Sig_transdc_His_kin_sub3_dim/P"/>
</dbReference>
<name>G9X245_9FIRM</name>
<organism evidence="12 13">
    <name type="scientific">Peptoanaerobacter stomatis</name>
    <dbReference type="NCBI Taxonomy" id="796937"/>
    <lineage>
        <taxon>Bacteria</taxon>
        <taxon>Bacillati</taxon>
        <taxon>Bacillota</taxon>
        <taxon>Clostridia</taxon>
        <taxon>Peptostreptococcales</taxon>
        <taxon>Filifactoraceae</taxon>
        <taxon>Peptoanaerobacter</taxon>
    </lineage>
</organism>
<dbReference type="InterPro" id="IPR036259">
    <property type="entry name" value="MFS_trans_sf"/>
</dbReference>
<comment type="catalytic activity">
    <reaction evidence="1">
        <text>ATP + protein L-histidine = ADP + protein N-phospho-L-histidine.</text>
        <dbReference type="EC" id="2.7.13.3"/>
    </reaction>
</comment>
<dbReference type="SUPFAM" id="SSF103473">
    <property type="entry name" value="MFS general substrate transporter"/>
    <property type="match status" value="1"/>
</dbReference>
<feature type="transmembrane region" description="Helical" evidence="10">
    <location>
        <begin position="140"/>
        <end position="160"/>
    </location>
</feature>
<protein>
    <recommendedName>
        <fullName evidence="2">histidine kinase</fullName>
        <ecNumber evidence="2">2.7.13.3</ecNumber>
    </recommendedName>
</protein>
<dbReference type="RefSeq" id="WP_009524705.1">
    <property type="nucleotide sequence ID" value="NZ_JH414547.1"/>
</dbReference>
<feature type="domain" description="Histidine kinase" evidence="11">
    <location>
        <begin position="412"/>
        <end position="541"/>
    </location>
</feature>
<keyword evidence="8" id="KW-0902">Two-component regulatory system</keyword>
<dbReference type="Proteomes" id="UP000006437">
    <property type="component" value="Unassembled WGS sequence"/>
</dbReference>
<sequence length="541" mass="62848">MDEKKYPDYININIFWRIVTFIFSTIAYVFVSIYYKRQGMYLLVVLGMLISCALSCWLYKKIGENKTYLRIMFGLEAFAYGIFIFLSGGFMSPYLWYEVDCILLMIVSEKSITITIISYIWCILCAFVGKEINELSYQDLNILLGMIMIIGGFYATRHYISYIDKQKEELTDLNEKLEEEKELSNYAFLKLAELNESFSLFAITNPKKIMEGLSILLRRYMTDSGFILIKFEHDDTPKIIEKFDIDEDLSKNIINEVILWKKQYNMLKNDNNDDVFYLKAGDGDYQMTPIGEGTYMSGVLVKKNFNKFQNGEDFYWRLIKIIFSNLDTYSQMEKFIAMDEQNRIANEIHDTVIQKLFGMTCSLAVLENKLKNIDNNISKDEIKSYINMLKHSAELTMTELRESIYGKRFNDSLNTFVNAMYTYMEEVEKLNGVHIEMNIDKESDYISVAQKIALYRISCETVNNAVKHGKAKKIDIELKLNSEFIELYIEDDGKGFSKNDDDFVEGNGLKNMKNMAVLLKGNLLIECGEAKGVKVKLSLPR</sequence>
<dbReference type="InterPro" id="IPR050482">
    <property type="entry name" value="Sensor_HK_TwoCompSys"/>
</dbReference>
<dbReference type="Pfam" id="PF07730">
    <property type="entry name" value="HisKA_3"/>
    <property type="match status" value="1"/>
</dbReference>
<evidence type="ECO:0000256" key="7">
    <source>
        <dbReference type="ARBA" id="ARBA00022840"/>
    </source>
</evidence>
<dbReference type="InterPro" id="IPR003594">
    <property type="entry name" value="HATPase_dom"/>
</dbReference>
<keyword evidence="4" id="KW-0808">Transferase</keyword>
<dbReference type="Gene3D" id="1.20.5.1930">
    <property type="match status" value="1"/>
</dbReference>
<dbReference type="PATRIC" id="fig|796937.3.peg.1692"/>
<dbReference type="GO" id="GO:0000155">
    <property type="term" value="F:phosphorelay sensor kinase activity"/>
    <property type="evidence" value="ECO:0007669"/>
    <property type="project" value="InterPro"/>
</dbReference>
<keyword evidence="7" id="KW-0067">ATP-binding</keyword>
<evidence type="ECO:0000256" key="8">
    <source>
        <dbReference type="ARBA" id="ARBA00023012"/>
    </source>
</evidence>
<dbReference type="BioCyc" id="EBAC796937-HMP:GMGH-469-MONOMER"/>
<dbReference type="InterPro" id="IPR036890">
    <property type="entry name" value="HATPase_C_sf"/>
</dbReference>
<dbReference type="GO" id="GO:0016020">
    <property type="term" value="C:membrane"/>
    <property type="evidence" value="ECO:0007669"/>
    <property type="project" value="InterPro"/>
</dbReference>